<reference evidence="9 10" key="1">
    <citation type="submission" date="2018-01" db="EMBL/GenBank/DDBJ databases">
        <title>The whole genome sequencing and assembly of Paenibacillus chitinolyticus KCCM 41400 strain.</title>
        <authorList>
            <person name="Kim J.-Y."/>
            <person name="Park M.-K."/>
            <person name="Lee Y.-J."/>
            <person name="Yi H."/>
            <person name="Bahn Y.-S."/>
            <person name="Kim J.F."/>
            <person name="Lee D.-W."/>
        </authorList>
    </citation>
    <scope>NUCLEOTIDE SEQUENCE [LARGE SCALE GENOMIC DNA]</scope>
    <source>
        <strain evidence="9 10">KCCM 41400</strain>
    </source>
</reference>
<proteinExistence type="inferred from homology"/>
<sequence length="174" mass="20582">MLAGDEEAFREVVRTYRNYVFQIVFSVVRHPKDAEDVMQEVFLKMYTSLPQTEVKGLKAWISRVAVNKAIDYKRKAYRQRETATDGMEEAMPPPSLSGSDTEDPLLSKELQALVMRKLEELPENYRDVIIAFYYEDKSYQQIADEQEVTVQTIKSKLYRAKQWIKQHWKEEEFE</sequence>
<dbReference type="PANTHER" id="PTHR43133">
    <property type="entry name" value="RNA POLYMERASE ECF-TYPE SIGMA FACTO"/>
    <property type="match status" value="1"/>
</dbReference>
<organism evidence="9 10">
    <name type="scientific">Paenibacillus chitinolyticus</name>
    <dbReference type="NCBI Taxonomy" id="79263"/>
    <lineage>
        <taxon>Bacteria</taxon>
        <taxon>Bacillati</taxon>
        <taxon>Bacillota</taxon>
        <taxon>Bacilli</taxon>
        <taxon>Bacillales</taxon>
        <taxon>Paenibacillaceae</taxon>
        <taxon>Paenibacillus</taxon>
    </lineage>
</organism>
<dbReference type="InterPro" id="IPR014284">
    <property type="entry name" value="RNA_pol_sigma-70_dom"/>
</dbReference>
<dbReference type="CDD" id="cd06171">
    <property type="entry name" value="Sigma70_r4"/>
    <property type="match status" value="1"/>
</dbReference>
<dbReference type="OrthoDB" id="9784984at2"/>
<evidence type="ECO:0000313" key="10">
    <source>
        <dbReference type="Proteomes" id="UP000288943"/>
    </source>
</evidence>
<dbReference type="GO" id="GO:0006352">
    <property type="term" value="P:DNA-templated transcription initiation"/>
    <property type="evidence" value="ECO:0007669"/>
    <property type="project" value="InterPro"/>
</dbReference>
<dbReference type="EMBL" id="CP026520">
    <property type="protein sequence ID" value="QAV16572.1"/>
    <property type="molecule type" value="Genomic_DNA"/>
</dbReference>
<dbReference type="AlphaFoldDB" id="A0A410WQG7"/>
<keyword evidence="3" id="KW-0731">Sigma factor</keyword>
<evidence type="ECO:0000259" key="7">
    <source>
        <dbReference type="Pfam" id="PF08281"/>
    </source>
</evidence>
<dbReference type="InterPro" id="IPR013324">
    <property type="entry name" value="RNA_pol_sigma_r3/r4-like"/>
</dbReference>
<evidence type="ECO:0000256" key="1">
    <source>
        <dbReference type="ARBA" id="ARBA00010641"/>
    </source>
</evidence>
<dbReference type="SUPFAM" id="SSF88946">
    <property type="entry name" value="Sigma2 domain of RNA polymerase sigma factors"/>
    <property type="match status" value="1"/>
</dbReference>
<evidence type="ECO:0000256" key="2">
    <source>
        <dbReference type="ARBA" id="ARBA00023015"/>
    </source>
</evidence>
<dbReference type="GeneID" id="95373629"/>
<evidence type="ECO:0000313" key="8">
    <source>
        <dbReference type="EMBL" id="MCY9596140.1"/>
    </source>
</evidence>
<dbReference type="Gene3D" id="1.10.1740.10">
    <property type="match status" value="1"/>
</dbReference>
<comment type="similarity">
    <text evidence="1">Belongs to the sigma-70 factor family. ECF subfamily.</text>
</comment>
<feature type="domain" description="RNA polymerase sigma-70 region 2" evidence="6">
    <location>
        <begin position="13"/>
        <end position="78"/>
    </location>
</feature>
<dbReference type="GO" id="GO:0016987">
    <property type="term" value="F:sigma factor activity"/>
    <property type="evidence" value="ECO:0007669"/>
    <property type="project" value="UniProtKB-KW"/>
</dbReference>
<dbReference type="RefSeq" id="WP_009676999.1">
    <property type="nucleotide sequence ID" value="NZ_CP026520.1"/>
</dbReference>
<dbReference type="Gene3D" id="1.10.10.10">
    <property type="entry name" value="Winged helix-like DNA-binding domain superfamily/Winged helix DNA-binding domain"/>
    <property type="match status" value="1"/>
</dbReference>
<dbReference type="Pfam" id="PF04542">
    <property type="entry name" value="Sigma70_r2"/>
    <property type="match status" value="1"/>
</dbReference>
<dbReference type="KEGG" id="pchi:PC41400_02220"/>
<protein>
    <submittedName>
        <fullName evidence="9">RNA polymerase subunit sigma</fullName>
    </submittedName>
    <submittedName>
        <fullName evidence="8">Sigma-70 family RNA polymerase sigma factor</fullName>
    </submittedName>
</protein>
<dbReference type="Pfam" id="PF08281">
    <property type="entry name" value="Sigma70_r4_2"/>
    <property type="match status" value="1"/>
</dbReference>
<dbReference type="Proteomes" id="UP001527202">
    <property type="component" value="Unassembled WGS sequence"/>
</dbReference>
<evidence type="ECO:0000313" key="11">
    <source>
        <dbReference type="Proteomes" id="UP001527202"/>
    </source>
</evidence>
<evidence type="ECO:0000256" key="4">
    <source>
        <dbReference type="ARBA" id="ARBA00023163"/>
    </source>
</evidence>
<dbReference type="InterPro" id="IPR013325">
    <property type="entry name" value="RNA_pol_sigma_r2"/>
</dbReference>
<evidence type="ECO:0000313" key="9">
    <source>
        <dbReference type="EMBL" id="QAV16572.1"/>
    </source>
</evidence>
<dbReference type="EMBL" id="JAMDMJ010000010">
    <property type="protein sequence ID" value="MCY9596140.1"/>
    <property type="molecule type" value="Genomic_DNA"/>
</dbReference>
<dbReference type="PANTHER" id="PTHR43133:SF51">
    <property type="entry name" value="RNA POLYMERASE SIGMA FACTOR"/>
    <property type="match status" value="1"/>
</dbReference>
<name>A0A410WQG7_9BACL</name>
<dbReference type="InterPro" id="IPR039425">
    <property type="entry name" value="RNA_pol_sigma-70-like"/>
</dbReference>
<reference evidence="8 11" key="2">
    <citation type="submission" date="2022-05" db="EMBL/GenBank/DDBJ databases">
        <title>Genome Sequencing of Bee-Associated Microbes.</title>
        <authorList>
            <person name="Dunlap C."/>
        </authorList>
    </citation>
    <scope>NUCLEOTIDE SEQUENCE [LARGE SCALE GENOMIC DNA]</scope>
    <source>
        <strain evidence="8 11">NRRL B-23120</strain>
    </source>
</reference>
<accession>A0A410WQG7</accession>
<keyword evidence="2" id="KW-0805">Transcription regulation</keyword>
<keyword evidence="4" id="KW-0804">Transcription</keyword>
<feature type="domain" description="RNA polymerase sigma factor 70 region 4 type 2" evidence="7">
    <location>
        <begin position="113"/>
        <end position="163"/>
    </location>
</feature>
<dbReference type="InterPro" id="IPR013249">
    <property type="entry name" value="RNA_pol_sigma70_r4_t2"/>
</dbReference>
<dbReference type="NCBIfam" id="TIGR02937">
    <property type="entry name" value="sigma70-ECF"/>
    <property type="match status" value="1"/>
</dbReference>
<dbReference type="InterPro" id="IPR007627">
    <property type="entry name" value="RNA_pol_sigma70_r2"/>
</dbReference>
<dbReference type="InterPro" id="IPR036388">
    <property type="entry name" value="WH-like_DNA-bd_sf"/>
</dbReference>
<evidence type="ECO:0000256" key="3">
    <source>
        <dbReference type="ARBA" id="ARBA00023082"/>
    </source>
</evidence>
<feature type="region of interest" description="Disordered" evidence="5">
    <location>
        <begin position="81"/>
        <end position="103"/>
    </location>
</feature>
<dbReference type="SUPFAM" id="SSF88659">
    <property type="entry name" value="Sigma3 and sigma4 domains of RNA polymerase sigma factors"/>
    <property type="match status" value="1"/>
</dbReference>
<dbReference type="GO" id="GO:0003677">
    <property type="term" value="F:DNA binding"/>
    <property type="evidence" value="ECO:0007669"/>
    <property type="project" value="InterPro"/>
</dbReference>
<gene>
    <name evidence="8" type="ORF">M5X16_10170</name>
    <name evidence="9" type="ORF">PC41400_02220</name>
</gene>
<evidence type="ECO:0000256" key="5">
    <source>
        <dbReference type="SAM" id="MobiDB-lite"/>
    </source>
</evidence>
<evidence type="ECO:0000259" key="6">
    <source>
        <dbReference type="Pfam" id="PF04542"/>
    </source>
</evidence>
<keyword evidence="11" id="KW-1185">Reference proteome</keyword>
<dbReference type="Proteomes" id="UP000288943">
    <property type="component" value="Chromosome"/>
</dbReference>